<evidence type="ECO:0000313" key="3">
    <source>
        <dbReference type="EMBL" id="KJD47114.1"/>
    </source>
</evidence>
<keyword evidence="4" id="KW-1185">Reference proteome</keyword>
<sequence length="222" mass="24334">MLRNLAHKEEGSFSLEASLVFPILLLVIFVMLFFCLYIYQKSILVQVASTASERAAYSWDNSFKEPRTGAFTQGQRDSLYWRLKDDAMLGALFGWAGANNQVSVQVPGGGGGGDLPAQKLSHAESGMPAGMQGQMTYENSLINRKVTTELNKIVKVPLLNQFLDQTDLQGTMSSGVVEPVEWIRTVELVRYYGAKFMGRGSGEKINPAVAGQVLTQYGQNGP</sequence>
<evidence type="ECO:0000313" key="4">
    <source>
        <dbReference type="Proteomes" id="UP000032534"/>
    </source>
</evidence>
<dbReference type="AlphaFoldDB" id="A0A0D7X7G3"/>
<dbReference type="EMBL" id="JTHP01000003">
    <property type="protein sequence ID" value="KJD47114.1"/>
    <property type="molecule type" value="Genomic_DNA"/>
</dbReference>
<comment type="caution">
    <text evidence="3">The sequence shown here is derived from an EMBL/GenBank/DDBJ whole genome shotgun (WGS) entry which is preliminary data.</text>
</comment>
<reference evidence="3 4" key="1">
    <citation type="submission" date="2014-11" db="EMBL/GenBank/DDBJ databases">
        <title>Draft Genome Sequences of Paenibacillus polymyxa NRRL B-30509 and Paenibacillus terrae NRRL B-30644, Strains from a Poultry Environment that Produce Tridecaptin A and Paenicidins.</title>
        <authorList>
            <person name="van Belkum M.J."/>
            <person name="Lohans C.T."/>
            <person name="Vederas J.C."/>
        </authorList>
    </citation>
    <scope>NUCLEOTIDE SEQUENCE [LARGE SCALE GENOMIC DNA]</scope>
    <source>
        <strain evidence="3 4">NRRL B-30644</strain>
    </source>
</reference>
<dbReference type="Pfam" id="PF07811">
    <property type="entry name" value="TadE"/>
    <property type="match status" value="1"/>
</dbReference>
<feature type="transmembrane region" description="Helical" evidence="1">
    <location>
        <begin position="20"/>
        <end position="39"/>
    </location>
</feature>
<keyword evidence="1" id="KW-0472">Membrane</keyword>
<gene>
    <name evidence="3" type="ORF">QD47_02875</name>
</gene>
<evidence type="ECO:0000256" key="1">
    <source>
        <dbReference type="SAM" id="Phobius"/>
    </source>
</evidence>
<accession>A0A0D7X7G3</accession>
<dbReference type="InterPro" id="IPR012495">
    <property type="entry name" value="TadE-like_dom"/>
</dbReference>
<dbReference type="Proteomes" id="UP000032534">
    <property type="component" value="Unassembled WGS sequence"/>
</dbReference>
<proteinExistence type="predicted"/>
<evidence type="ECO:0000259" key="2">
    <source>
        <dbReference type="Pfam" id="PF07811"/>
    </source>
</evidence>
<name>A0A0D7X7G3_9BACL</name>
<dbReference type="PATRIC" id="fig|159743.3.peg.616"/>
<keyword evidence="1" id="KW-1133">Transmembrane helix</keyword>
<feature type="domain" description="TadE-like" evidence="2">
    <location>
        <begin position="11"/>
        <end position="51"/>
    </location>
</feature>
<dbReference type="OrthoDB" id="2703555at2"/>
<protein>
    <submittedName>
        <fullName evidence="3">Pilus assembly protein TadE</fullName>
    </submittedName>
</protein>
<organism evidence="3 4">
    <name type="scientific">Paenibacillus terrae</name>
    <dbReference type="NCBI Taxonomy" id="159743"/>
    <lineage>
        <taxon>Bacteria</taxon>
        <taxon>Bacillati</taxon>
        <taxon>Bacillota</taxon>
        <taxon>Bacilli</taxon>
        <taxon>Bacillales</taxon>
        <taxon>Paenibacillaceae</taxon>
        <taxon>Paenibacillus</taxon>
    </lineage>
</organism>
<keyword evidence="1" id="KW-0812">Transmembrane</keyword>
<dbReference type="RefSeq" id="WP_044644702.1">
    <property type="nucleotide sequence ID" value="NZ_JTHP01000003.1"/>
</dbReference>